<evidence type="ECO:0000313" key="3">
    <source>
        <dbReference type="Proteomes" id="UP000595046"/>
    </source>
</evidence>
<dbReference type="SUPFAM" id="SSF101262">
    <property type="entry name" value="Methenyltetrahydrofolate cyclohydrolase-like"/>
    <property type="match status" value="1"/>
</dbReference>
<feature type="domain" description="Cyclodeaminase/cyclohydrolase" evidence="1">
    <location>
        <begin position="11"/>
        <end position="174"/>
    </location>
</feature>
<dbReference type="InterPro" id="IPR007044">
    <property type="entry name" value="Cyclodeamin/CycHdrlase"/>
</dbReference>
<keyword evidence="2" id="KW-0378">Hydrolase</keyword>
<dbReference type="GO" id="GO:0016787">
    <property type="term" value="F:hydrolase activity"/>
    <property type="evidence" value="ECO:0007669"/>
    <property type="project" value="UniProtKB-KW"/>
</dbReference>
<evidence type="ECO:0000313" key="2">
    <source>
        <dbReference type="EMBL" id="QPP10222.1"/>
    </source>
</evidence>
<dbReference type="Proteomes" id="UP000595046">
    <property type="component" value="Chromosome"/>
</dbReference>
<dbReference type="AlphaFoldDB" id="A0A7T1TC22"/>
<sequence length="201" mass="20390">MNETTDFPSATVRGFLDQVAARTPAPSGGAACAVAVGTAAALVAMAARFSTRQLPDADRLAANADELRAEALPLADADAEVYGELLAASRDKGPGHEERFAEACRAACDVPLRMSGTAVRVAELATRVGTEGNPNLRGDAYTAVMLCSAAAESAAALVGINARAGNLDDERVRRAAGQTLAVARAVTALKENLGPPASASG</sequence>
<dbReference type="EMBL" id="CP048882">
    <property type="protein sequence ID" value="QPP10222.1"/>
    <property type="molecule type" value="Genomic_DNA"/>
</dbReference>
<accession>A0A7T1TC22</accession>
<proteinExistence type="predicted"/>
<keyword evidence="3" id="KW-1185">Reference proteome</keyword>
<dbReference type="KEGG" id="sbat:G4Z16_31605"/>
<gene>
    <name evidence="2" type="ORF">G4Z16_31605</name>
</gene>
<name>A0A7T1TC22_9ACTN</name>
<dbReference type="RefSeq" id="WP_197353981.1">
    <property type="nucleotide sequence ID" value="NZ_CP048882.1"/>
</dbReference>
<dbReference type="Pfam" id="PF04961">
    <property type="entry name" value="FTCD_C"/>
    <property type="match status" value="1"/>
</dbReference>
<evidence type="ECO:0000259" key="1">
    <source>
        <dbReference type="Pfam" id="PF04961"/>
    </source>
</evidence>
<reference evidence="3" key="1">
    <citation type="submission" date="2020-02" db="EMBL/GenBank/DDBJ databases">
        <title>Streptomyces sp. ASO4wet.</title>
        <authorList>
            <person name="Risdian C."/>
            <person name="Landwehr W."/>
            <person name="Schupp P."/>
            <person name="Wink J."/>
        </authorList>
    </citation>
    <scope>NUCLEOTIDE SEQUENCE [LARGE SCALE GENOMIC DNA]</scope>
    <source>
        <strain evidence="3">ASO4wet</strain>
    </source>
</reference>
<dbReference type="InterPro" id="IPR036178">
    <property type="entry name" value="Formintransfe-cycloase-like_sf"/>
</dbReference>
<dbReference type="Gene3D" id="1.20.120.680">
    <property type="entry name" value="Formiminotetrahydrofolate cyclodeaminase monomer, up-and-down helical bundle"/>
    <property type="match status" value="1"/>
</dbReference>
<organism evidence="2 3">
    <name type="scientific">Streptomyces bathyalis</name>
    <dbReference type="NCBI Taxonomy" id="2710756"/>
    <lineage>
        <taxon>Bacteria</taxon>
        <taxon>Bacillati</taxon>
        <taxon>Actinomycetota</taxon>
        <taxon>Actinomycetes</taxon>
        <taxon>Kitasatosporales</taxon>
        <taxon>Streptomycetaceae</taxon>
        <taxon>Streptomyces</taxon>
    </lineage>
</organism>
<protein>
    <submittedName>
        <fullName evidence="2">Cyclodeaminase/cyclohydrolase family protein</fullName>
    </submittedName>
</protein>